<comment type="caution">
    <text evidence="4">The sequence shown here is derived from an EMBL/GenBank/DDBJ whole genome shotgun (WGS) entry which is preliminary data.</text>
</comment>
<feature type="compositionally biased region" description="Polar residues" evidence="2">
    <location>
        <begin position="825"/>
        <end position="834"/>
    </location>
</feature>
<reference evidence="5" key="1">
    <citation type="journal article" date="2012" name="Science">
        <title>The Paleozoic origin of enzymatic lignin decomposition reconstructed from 31 fungal genomes.</title>
        <authorList>
            <person name="Floudas D."/>
            <person name="Binder M."/>
            <person name="Riley R."/>
            <person name="Barry K."/>
            <person name="Blanchette R.A."/>
            <person name="Henrissat B."/>
            <person name="Martinez A.T."/>
            <person name="Otillar R."/>
            <person name="Spatafora J.W."/>
            <person name="Yadav J.S."/>
            <person name="Aerts A."/>
            <person name="Benoit I."/>
            <person name="Boyd A."/>
            <person name="Carlson A."/>
            <person name="Copeland A."/>
            <person name="Coutinho P.M."/>
            <person name="de Vries R.P."/>
            <person name="Ferreira P."/>
            <person name="Findley K."/>
            <person name="Foster B."/>
            <person name="Gaskell J."/>
            <person name="Glotzer D."/>
            <person name="Gorecki P."/>
            <person name="Heitman J."/>
            <person name="Hesse C."/>
            <person name="Hori C."/>
            <person name="Igarashi K."/>
            <person name="Jurgens J.A."/>
            <person name="Kallen N."/>
            <person name="Kersten P."/>
            <person name="Kohler A."/>
            <person name="Kuees U."/>
            <person name="Kumar T.K.A."/>
            <person name="Kuo A."/>
            <person name="LaButti K."/>
            <person name="Larrondo L.F."/>
            <person name="Lindquist E."/>
            <person name="Ling A."/>
            <person name="Lombard V."/>
            <person name="Lucas S."/>
            <person name="Lundell T."/>
            <person name="Martin R."/>
            <person name="McLaughlin D.J."/>
            <person name="Morgenstern I."/>
            <person name="Morin E."/>
            <person name="Murat C."/>
            <person name="Nagy L.G."/>
            <person name="Nolan M."/>
            <person name="Ohm R.A."/>
            <person name="Patyshakuliyeva A."/>
            <person name="Rokas A."/>
            <person name="Ruiz-Duenas F.J."/>
            <person name="Sabat G."/>
            <person name="Salamov A."/>
            <person name="Samejima M."/>
            <person name="Schmutz J."/>
            <person name="Slot J.C."/>
            <person name="St John F."/>
            <person name="Stenlid J."/>
            <person name="Sun H."/>
            <person name="Sun S."/>
            <person name="Syed K."/>
            <person name="Tsang A."/>
            <person name="Wiebenga A."/>
            <person name="Young D."/>
            <person name="Pisabarro A."/>
            <person name="Eastwood D.C."/>
            <person name="Martin F."/>
            <person name="Cullen D."/>
            <person name="Grigoriev I.V."/>
            <person name="Hibbett D.S."/>
        </authorList>
    </citation>
    <scope>NUCLEOTIDE SEQUENCE [LARGE SCALE GENOMIC DNA]</scope>
    <source>
        <strain evidence="5">RWD-64-598 SS2</strain>
    </source>
</reference>
<dbReference type="Proteomes" id="UP000053558">
    <property type="component" value="Unassembled WGS sequence"/>
</dbReference>
<name>A0A5M3MCD4_CONPW</name>
<dbReference type="InterPro" id="IPR035974">
    <property type="entry name" value="Rap/Ran-GAP_sf"/>
</dbReference>
<dbReference type="GeneID" id="19198828"/>
<feature type="compositionally biased region" description="Basic and acidic residues" evidence="2">
    <location>
        <begin position="962"/>
        <end position="972"/>
    </location>
</feature>
<gene>
    <name evidence="4" type="ORF">CONPUDRAFT_110361</name>
</gene>
<keyword evidence="1" id="KW-0343">GTPase activation</keyword>
<protein>
    <recommendedName>
        <fullName evidence="3">Rap-GAP domain-containing protein</fullName>
    </recommendedName>
</protein>
<feature type="region of interest" description="Disordered" evidence="2">
    <location>
        <begin position="947"/>
        <end position="1027"/>
    </location>
</feature>
<dbReference type="InterPro" id="IPR018515">
    <property type="entry name" value="Tuberin-type_domain"/>
</dbReference>
<feature type="region of interest" description="Disordered" evidence="2">
    <location>
        <begin position="752"/>
        <end position="805"/>
    </location>
</feature>
<organism evidence="4 5">
    <name type="scientific">Coniophora puteana (strain RWD-64-598)</name>
    <name type="common">Brown rot fungus</name>
    <dbReference type="NCBI Taxonomy" id="741705"/>
    <lineage>
        <taxon>Eukaryota</taxon>
        <taxon>Fungi</taxon>
        <taxon>Dikarya</taxon>
        <taxon>Basidiomycota</taxon>
        <taxon>Agaricomycotina</taxon>
        <taxon>Agaricomycetes</taxon>
        <taxon>Agaricomycetidae</taxon>
        <taxon>Boletales</taxon>
        <taxon>Coniophorineae</taxon>
        <taxon>Coniophoraceae</taxon>
        <taxon>Coniophora</taxon>
    </lineage>
</organism>
<feature type="region of interest" description="Disordered" evidence="2">
    <location>
        <begin position="1"/>
        <end position="46"/>
    </location>
</feature>
<dbReference type="RefSeq" id="XP_007773082.1">
    <property type="nucleotide sequence ID" value="XM_007774892.1"/>
</dbReference>
<evidence type="ECO:0000313" key="4">
    <source>
        <dbReference type="EMBL" id="EIW76707.1"/>
    </source>
</evidence>
<dbReference type="KEGG" id="cput:CONPUDRAFT_110361"/>
<feature type="compositionally biased region" description="Pro residues" evidence="2">
    <location>
        <begin position="1816"/>
        <end position="1830"/>
    </location>
</feature>
<dbReference type="FunFam" id="3.40.50.11210:FF:000007">
    <property type="entry name" value="Tuberous sclerosis 2"/>
    <property type="match status" value="1"/>
</dbReference>
<feature type="region of interest" description="Disordered" evidence="2">
    <location>
        <begin position="1409"/>
        <end position="1481"/>
    </location>
</feature>
<dbReference type="GO" id="GO:0051056">
    <property type="term" value="P:regulation of small GTPase mediated signal transduction"/>
    <property type="evidence" value="ECO:0007669"/>
    <property type="project" value="InterPro"/>
</dbReference>
<sequence>MTRTQNDPDDPPRSRPRSNTAFANAFSGWRKQRTDPAASNPPALPPAALGAPAAAALPFDALVESLSSPDVEHSLANARALVAAVSTHMPLPKLAVLDPVLAQLCDVQEAPPALRAAGYDVLAAYCERGDVRLGAAERDARIAGLARSAEWGPPEVGEARLRALRGLVRNGIEVAGAERVLVRMLVQWMGGAFECYVVEERAAERAERAASVESIAGLLASVLDTFKSEDEPAEVLDLYADLVCRALDAPPVSPVPDSGSSTQGTPTPYHTAPEHVAAPHSASAMLRPPYPLLRTAPSSPSLRSLGNAGGAPTKEPPEVAVTLYLNHLSSQLKVLAPRYLKSILPILFRAQAFFASPLSRLTVTGQAPAALPIERKIQKRLLSLFSGPDAPSCMNVLKSHLSPPHGPVEDLHALAVVAFGAHRVLRNLIRQRLTARMARAYISRVSAEQSTHSGAPGGKMDIGDELMHRAWTRDEIEGWDEVRFGKLLWRSVEEWLRFQPQEEAAHNFEMDRERIVEEAAGTLQDILQEFDERENVRQMGEDEATIAGQTLRNLASYVQLLSTLDDTPYILPIAQPSAAQKPILRTFSAVLSRDHSIRLNPPLSTTMLFVADHLTDADCAKVPPIMLEQSDLSPISPKWLQQWQDILGNATFSSGTHPQTWAAIVQALQTVYDSLHEASEDRMRLAELVFNFCQKRYHEVPEDPLDGRVLWRILGDEVVFLTVEKYAKDPEDADAPASAQDIIELLADVAVESSPDEEEEVEPPPSAHWNHSTSTSDTASPQSYSSSTGTSTASSPVLSRHHSQFRPVLKEKDSAMPSVMSILSSLTGSRSQSAPHPEEEIETPVEIAPPIPPPEPPLPRPALAMIALISVFGHLAFSAHSQDRDHGTAANQIYELLVQLLVDSRSARAKLTLLQFLMRLRATQSHQMYFVEKHPDVDGHVRTLASLIGRVPPPPPPPPPPGHEESKSHSAEPSDEVGLLRTRTRGAAERDGRRASRGRGRPSNSASSRSRSRAPMPLSPPVSGTPVTKVRRTMWTVPETCRFPVLSDTPSSSLVSYDPEGETPCVSATDLYLDALLTVLQRERNWEIVSYVLCHLPVHLGNKHFFCGPRSKVIMTKLATFLSTGVVSGELGTNIDRWPPGLKARDAHGLVFHSLTVLVSYKICFETPLRHALVDVFREGLNGTPSTIICCLHALTLCAYELTASLKKSLPAILETLSQIMSNPDMAVHILNFLSIVGSLADLQTNLREDDVKMVFGVALQYLQHHNRLGDHPTISWALSQYVRMICFYVVYIWFLSVKPPDRPRHIPYIARQLLLANEGRRTVDEPTEVCFDWLARYLYVSAEPKPKPEGAVLEDMVMNPSALRAPAEPSVSETTWLIGNSVMTVRTLEREGWVEVLSRRPSGFTKFTCRLEKPPAEEDEEGNEEQSDTILEDGEGEQSETEPQAEPEAEGTEPSDVTPEQEPDAEKKDPVPPLNPSYFALQLSPHPATFNFPSQGVIEPSTLRRFIGNLDRVPVIDTHKVGIMYVAPGQTTEQEILRNTSGSSAYTTFLSGMGRLINLRSPTDVYTGGLDPDEDGEYAYAWGDDIGQILYHTATMMPSREGDEHCVNKKRHIGNDYVRIVWNDSGEPYRFDTLATQFQFVNIVIEPHTLRSDSPLSESVEEAGGDVEVGVEGEGVAKAEPESAVEADPEANDAETDGDAEPEPEPIADVEPEAEEEAVVETESEPVGDAGLESAPEADLEEVVDEGADADDEAEEIAPDSTAEQEADIETEPEAQEASEVEETDAGTLVAEVETETGETEAATEDEAELSTTPSPTPPPPIPLPPPTLGPGELAHQREYFKVSVQQAPGMREFTPIGDFKLISDEQLPLLVRQLSMLADWFAGVFMRTERDTVAVEAITNWRNRLQMIARFRRNNMPEEEAALIGRTGADGEGGEGGDEGGGEGMGMLGLEVYRNFAELYD</sequence>
<evidence type="ECO:0000256" key="2">
    <source>
        <dbReference type="SAM" id="MobiDB-lite"/>
    </source>
</evidence>
<feature type="compositionally biased region" description="Acidic residues" evidence="2">
    <location>
        <begin position="1684"/>
        <end position="1727"/>
    </location>
</feature>
<feature type="compositionally biased region" description="Acidic residues" evidence="2">
    <location>
        <begin position="1418"/>
        <end position="1464"/>
    </location>
</feature>
<dbReference type="GO" id="GO:0005634">
    <property type="term" value="C:nucleus"/>
    <property type="evidence" value="ECO:0007669"/>
    <property type="project" value="InterPro"/>
</dbReference>
<feature type="compositionally biased region" description="Pro residues" evidence="2">
    <location>
        <begin position="951"/>
        <end position="961"/>
    </location>
</feature>
<feature type="compositionally biased region" description="Acidic residues" evidence="2">
    <location>
        <begin position="1794"/>
        <end position="1810"/>
    </location>
</feature>
<dbReference type="GO" id="GO:0033596">
    <property type="term" value="C:TSC1-TSC2 complex"/>
    <property type="evidence" value="ECO:0007669"/>
    <property type="project" value="TreeGrafter"/>
</dbReference>
<dbReference type="OrthoDB" id="19311at2759"/>
<feature type="region of interest" description="Disordered" evidence="2">
    <location>
        <begin position="252"/>
        <end position="280"/>
    </location>
</feature>
<dbReference type="Pfam" id="PF03542">
    <property type="entry name" value="Tuberin"/>
    <property type="match status" value="1"/>
</dbReference>
<dbReference type="Pfam" id="PF02145">
    <property type="entry name" value="Rap_GAP"/>
    <property type="match status" value="1"/>
</dbReference>
<dbReference type="Gene3D" id="3.40.50.11210">
    <property type="entry name" value="Rap/Ran-GAP"/>
    <property type="match status" value="1"/>
</dbReference>
<feature type="compositionally biased region" description="Low complexity" evidence="2">
    <location>
        <begin position="36"/>
        <end position="46"/>
    </location>
</feature>
<feature type="compositionally biased region" description="Low complexity" evidence="2">
    <location>
        <begin position="774"/>
        <end position="795"/>
    </location>
</feature>
<evidence type="ECO:0000256" key="1">
    <source>
        <dbReference type="ARBA" id="ARBA00022468"/>
    </source>
</evidence>
<dbReference type="EMBL" id="JH711585">
    <property type="protein sequence ID" value="EIW76707.1"/>
    <property type="molecule type" value="Genomic_DNA"/>
</dbReference>
<dbReference type="PANTHER" id="PTHR10063:SF0">
    <property type="entry name" value="TUBERIN"/>
    <property type="match status" value="1"/>
</dbReference>
<dbReference type="SUPFAM" id="SSF48371">
    <property type="entry name" value="ARM repeat"/>
    <property type="match status" value="1"/>
</dbReference>
<dbReference type="GO" id="GO:0032007">
    <property type="term" value="P:negative regulation of TOR signaling"/>
    <property type="evidence" value="ECO:0007669"/>
    <property type="project" value="TreeGrafter"/>
</dbReference>
<feature type="region of interest" description="Disordered" evidence="2">
    <location>
        <begin position="825"/>
        <end position="855"/>
    </location>
</feature>
<dbReference type="OMA" id="TEVAFDW"/>
<feature type="compositionally biased region" description="Acidic residues" evidence="2">
    <location>
        <begin position="1737"/>
        <end position="1786"/>
    </location>
</feature>
<evidence type="ECO:0000259" key="3">
    <source>
        <dbReference type="PROSITE" id="PS50085"/>
    </source>
</evidence>
<feature type="region of interest" description="Disordered" evidence="2">
    <location>
        <begin position="1677"/>
        <end position="1834"/>
    </location>
</feature>
<dbReference type="InterPro" id="IPR016024">
    <property type="entry name" value="ARM-type_fold"/>
</dbReference>
<keyword evidence="5" id="KW-1185">Reference proteome</keyword>
<feature type="compositionally biased region" description="Low complexity" evidence="2">
    <location>
        <begin position="1001"/>
        <end position="1016"/>
    </location>
</feature>
<evidence type="ECO:0000313" key="5">
    <source>
        <dbReference type="Proteomes" id="UP000053558"/>
    </source>
</evidence>
<dbReference type="GO" id="GO:0005096">
    <property type="term" value="F:GTPase activator activity"/>
    <property type="evidence" value="ECO:0007669"/>
    <property type="project" value="UniProtKB-KW"/>
</dbReference>
<dbReference type="SUPFAM" id="SSF111347">
    <property type="entry name" value="Rap/Ran-GAP"/>
    <property type="match status" value="2"/>
</dbReference>
<proteinExistence type="predicted"/>
<feature type="domain" description="Rap-GAP" evidence="3">
    <location>
        <begin position="1508"/>
        <end position="1723"/>
    </location>
</feature>
<dbReference type="PROSITE" id="PS50085">
    <property type="entry name" value="RAPGAP"/>
    <property type="match status" value="1"/>
</dbReference>
<dbReference type="InterPro" id="IPR000331">
    <property type="entry name" value="Rap/Ran_GAP_dom"/>
</dbReference>
<accession>A0A5M3MCD4</accession>
<dbReference type="InterPro" id="IPR027107">
    <property type="entry name" value="Tuberin/Ral-act_asu"/>
</dbReference>
<dbReference type="PANTHER" id="PTHR10063">
    <property type="entry name" value="TUBERIN"/>
    <property type="match status" value="1"/>
</dbReference>